<keyword evidence="15 21" id="KW-1133">Transmembrane helix</keyword>
<proteinExistence type="inferred from homology"/>
<keyword evidence="13" id="KW-0418">Kinase</keyword>
<keyword evidence="5" id="KW-0723">Serine/threonine-protein kinase</keyword>
<feature type="domain" description="Protein kinase" evidence="23">
    <location>
        <begin position="350"/>
        <end position="610"/>
    </location>
</feature>
<dbReference type="EMBL" id="CAKOAT010061377">
    <property type="protein sequence ID" value="CAH8305529.1"/>
    <property type="molecule type" value="Genomic_DNA"/>
</dbReference>
<dbReference type="CDD" id="cd23509">
    <property type="entry name" value="Gnk2-like"/>
    <property type="match status" value="2"/>
</dbReference>
<dbReference type="InterPro" id="IPR008271">
    <property type="entry name" value="Ser/Thr_kinase_AS"/>
</dbReference>
<dbReference type="SUPFAM" id="SSF56112">
    <property type="entry name" value="Protein kinase-like (PK-like)"/>
    <property type="match status" value="1"/>
</dbReference>
<dbReference type="PROSITE" id="PS00107">
    <property type="entry name" value="PROTEIN_KINASE_ATP"/>
    <property type="match status" value="1"/>
</dbReference>
<keyword evidence="11" id="KW-0677">Repeat</keyword>
<dbReference type="FunFam" id="3.30.200.20:FF:000142">
    <property type="entry name" value="Cysteine-rich receptor-like protein kinase 10"/>
    <property type="match status" value="1"/>
</dbReference>
<keyword evidence="7" id="KW-0808">Transferase</keyword>
<evidence type="ECO:0000256" key="13">
    <source>
        <dbReference type="ARBA" id="ARBA00022777"/>
    </source>
</evidence>
<dbReference type="Gene3D" id="3.30.200.20">
    <property type="entry name" value="Phosphorylase Kinase, domain 1"/>
    <property type="match status" value="1"/>
</dbReference>
<dbReference type="InterPro" id="IPR001245">
    <property type="entry name" value="Ser-Thr/Tyr_kinase_cat_dom"/>
</dbReference>
<evidence type="ECO:0000256" key="9">
    <source>
        <dbReference type="ARBA" id="ARBA00022729"/>
    </source>
</evidence>
<evidence type="ECO:0000256" key="4">
    <source>
        <dbReference type="ARBA" id="ARBA00022475"/>
    </source>
</evidence>
<dbReference type="PROSITE" id="PS50011">
    <property type="entry name" value="PROTEIN_KINASE_DOM"/>
    <property type="match status" value="1"/>
</dbReference>
<evidence type="ECO:0000256" key="7">
    <source>
        <dbReference type="ARBA" id="ARBA00022679"/>
    </source>
</evidence>
<dbReference type="FunFam" id="1.10.510.10:FF:000240">
    <property type="entry name" value="Lectin-domain containing receptor kinase A4.3"/>
    <property type="match status" value="1"/>
</dbReference>
<feature type="transmembrane region" description="Helical" evidence="21">
    <location>
        <begin position="289"/>
        <end position="310"/>
    </location>
</feature>
<keyword evidence="26" id="KW-1185">Reference proteome</keyword>
<name>A0ABC8IX30_ERUVS</name>
<keyword evidence="8 21" id="KW-0812">Transmembrane</keyword>
<feature type="domain" description="Gnk2-homologous" evidence="24">
    <location>
        <begin position="140"/>
        <end position="249"/>
    </location>
</feature>
<evidence type="ECO:0000256" key="11">
    <source>
        <dbReference type="ARBA" id="ARBA00022737"/>
    </source>
</evidence>
<keyword evidence="14 19" id="KW-0067">ATP-binding</keyword>
<dbReference type="PROSITE" id="PS51473">
    <property type="entry name" value="GNK2"/>
    <property type="match status" value="2"/>
</dbReference>
<keyword evidence="18" id="KW-0325">Glycoprotein</keyword>
<dbReference type="FunFam" id="3.30.430.20:FF:000003">
    <property type="entry name" value="Cysteine-rich RLK (RECEPTOR-like protein kinase) 10"/>
    <property type="match status" value="1"/>
</dbReference>
<dbReference type="GO" id="GO:0030246">
    <property type="term" value="F:carbohydrate binding"/>
    <property type="evidence" value="ECO:0007669"/>
    <property type="project" value="UniProtKB-KW"/>
</dbReference>
<evidence type="ECO:0000256" key="1">
    <source>
        <dbReference type="ARBA" id="ARBA00004251"/>
    </source>
</evidence>
<keyword evidence="9 22" id="KW-0732">Signal</keyword>
<dbReference type="GO" id="GO:0005524">
    <property type="term" value="F:ATP binding"/>
    <property type="evidence" value="ECO:0007669"/>
    <property type="project" value="UniProtKB-UniRule"/>
</dbReference>
<organism evidence="25 26">
    <name type="scientific">Eruca vesicaria subsp. sativa</name>
    <name type="common">Garden rocket</name>
    <name type="synonym">Eruca sativa</name>
    <dbReference type="NCBI Taxonomy" id="29727"/>
    <lineage>
        <taxon>Eukaryota</taxon>
        <taxon>Viridiplantae</taxon>
        <taxon>Streptophyta</taxon>
        <taxon>Embryophyta</taxon>
        <taxon>Tracheophyta</taxon>
        <taxon>Spermatophyta</taxon>
        <taxon>Magnoliopsida</taxon>
        <taxon>eudicotyledons</taxon>
        <taxon>Gunneridae</taxon>
        <taxon>Pentapetalae</taxon>
        <taxon>rosids</taxon>
        <taxon>malvids</taxon>
        <taxon>Brassicales</taxon>
        <taxon>Brassicaceae</taxon>
        <taxon>Brassiceae</taxon>
        <taxon>Eruca</taxon>
    </lineage>
</organism>
<sequence>MIQISSLLLLPLITLLILIQCLTVQSQPVPLKQICSNVTGNFAVNTPYAVNLDRLISSLSSLRQNNNNGFFNISLGDSDGKVNSISHCRGDVKPEDCTNCISIAAKRLVTLCPVQKEAVIWYDKCTVRYSNRTLLNRLEIYPQTSISGTRNFTGDRDGWEKSLRGLLEGLKGRASVVGRRMKNFVVGETSGPSFQTLYGMVQCTPDITEEDCSYCLSQGIAKIPSCCDMKMGSYVLSPSCMVAYAPWRFYDPVDTNELSLVPSKPTMTQRNETSSGAQGDTKRGVPKPLIFAAVSAAVVVLFIILLVVFLRSRKNKNKKRTFNEERNLEDISTDSMRFDFTTLQDATSQFSLENKLGEGGFGAVYKGVLSDGQEIAVKRLSKNAQQGEIEFKNEFLLVAKLQHRNLVKLLGYSIDGTERLLVYEYLPHTSLDRFIFDPIHGKELNWEVRYKIIGGVARGLLYLHQDSRLRIIHRDLKASNILLDEEMTPKIADFGLARLFDIDHTTQRYTNRVVGTFGYMAPEYVMHGQFSFKTDVYSFGVLVLEIISGKKNSCFSDEDSMEGLLSFVSMEKLEGRCCIESCGQDIDDNVKLFIEYDLEMHKHWSSLCPR</sequence>
<evidence type="ECO:0000256" key="18">
    <source>
        <dbReference type="ARBA" id="ARBA00023180"/>
    </source>
</evidence>
<gene>
    <name evidence="25" type="ORF">ERUC_LOCUS3885</name>
</gene>
<evidence type="ECO:0000256" key="22">
    <source>
        <dbReference type="SAM" id="SignalP"/>
    </source>
</evidence>
<comment type="similarity">
    <text evidence="3">In the C-terminal section; belongs to the protein kinase superfamily. Ser/Thr protein kinase family.</text>
</comment>
<evidence type="ECO:0000256" key="17">
    <source>
        <dbReference type="ARBA" id="ARBA00023170"/>
    </source>
</evidence>
<evidence type="ECO:0000256" key="10">
    <source>
        <dbReference type="ARBA" id="ARBA00022734"/>
    </source>
</evidence>
<keyword evidence="4" id="KW-1003">Cell membrane</keyword>
<feature type="domain" description="Gnk2-homologous" evidence="24">
    <location>
        <begin position="30"/>
        <end position="134"/>
    </location>
</feature>
<dbReference type="GO" id="GO:0002229">
    <property type="term" value="P:defense response to oomycetes"/>
    <property type="evidence" value="ECO:0007669"/>
    <property type="project" value="UniProtKB-ARBA"/>
</dbReference>
<evidence type="ECO:0000256" key="8">
    <source>
        <dbReference type="ARBA" id="ARBA00022692"/>
    </source>
</evidence>
<evidence type="ECO:0000256" key="6">
    <source>
        <dbReference type="ARBA" id="ARBA00022553"/>
    </source>
</evidence>
<comment type="caution">
    <text evidence="25">The sequence shown here is derived from an EMBL/GenBank/DDBJ whole genome shotgun (WGS) entry which is preliminary data.</text>
</comment>
<evidence type="ECO:0000256" key="3">
    <source>
        <dbReference type="ARBA" id="ARBA00010217"/>
    </source>
</evidence>
<evidence type="ECO:0000256" key="16">
    <source>
        <dbReference type="ARBA" id="ARBA00023136"/>
    </source>
</evidence>
<dbReference type="InterPro" id="IPR017441">
    <property type="entry name" value="Protein_kinase_ATP_BS"/>
</dbReference>
<evidence type="ECO:0000313" key="25">
    <source>
        <dbReference type="EMBL" id="CAH8305529.1"/>
    </source>
</evidence>
<evidence type="ECO:0000256" key="12">
    <source>
        <dbReference type="ARBA" id="ARBA00022741"/>
    </source>
</evidence>
<evidence type="ECO:0000313" key="26">
    <source>
        <dbReference type="Proteomes" id="UP001642260"/>
    </source>
</evidence>
<reference evidence="25 26" key="1">
    <citation type="submission" date="2022-03" db="EMBL/GenBank/DDBJ databases">
        <authorList>
            <person name="Macdonald S."/>
            <person name="Ahmed S."/>
            <person name="Newling K."/>
        </authorList>
    </citation>
    <scope>NUCLEOTIDE SEQUENCE [LARGE SCALE GENOMIC DNA]</scope>
</reference>
<evidence type="ECO:0000256" key="19">
    <source>
        <dbReference type="PROSITE-ProRule" id="PRU10141"/>
    </source>
</evidence>
<evidence type="ECO:0000256" key="21">
    <source>
        <dbReference type="SAM" id="Phobius"/>
    </source>
</evidence>
<protein>
    <submittedName>
        <fullName evidence="25">Uncharacterized protein</fullName>
    </submittedName>
</protein>
<keyword evidence="16 21" id="KW-0472">Membrane</keyword>
<dbReference type="Gene3D" id="3.30.430.20">
    <property type="entry name" value="Gnk2 domain, C-X8-C-X2-C motif"/>
    <property type="match status" value="2"/>
</dbReference>
<dbReference type="PANTHER" id="PTHR27002">
    <property type="entry name" value="RECEPTOR-LIKE SERINE/THREONINE-PROTEIN KINASE SD1-8"/>
    <property type="match status" value="1"/>
</dbReference>
<dbReference type="InterPro" id="IPR002902">
    <property type="entry name" value="GNK2"/>
</dbReference>
<evidence type="ECO:0000256" key="5">
    <source>
        <dbReference type="ARBA" id="ARBA00022527"/>
    </source>
</evidence>
<dbReference type="PANTHER" id="PTHR27002:SF960">
    <property type="entry name" value="CYSTEINE-RICH RECEPTOR-LIKE PROTEIN KINASE 26"/>
    <property type="match status" value="1"/>
</dbReference>
<evidence type="ECO:0000256" key="15">
    <source>
        <dbReference type="ARBA" id="ARBA00022989"/>
    </source>
</evidence>
<dbReference type="InterPro" id="IPR000719">
    <property type="entry name" value="Prot_kinase_dom"/>
</dbReference>
<keyword evidence="10" id="KW-0430">Lectin</keyword>
<evidence type="ECO:0000256" key="2">
    <source>
        <dbReference type="ARBA" id="ARBA00008536"/>
    </source>
</evidence>
<dbReference type="InterPro" id="IPR038408">
    <property type="entry name" value="GNK2_sf"/>
</dbReference>
<feature type="signal peptide" evidence="22">
    <location>
        <begin position="1"/>
        <end position="26"/>
    </location>
</feature>
<dbReference type="Gene3D" id="1.10.510.10">
    <property type="entry name" value="Transferase(Phosphotransferase) domain 1"/>
    <property type="match status" value="1"/>
</dbReference>
<dbReference type="GO" id="GO:0005886">
    <property type="term" value="C:plasma membrane"/>
    <property type="evidence" value="ECO:0007669"/>
    <property type="project" value="UniProtKB-SubCell"/>
</dbReference>
<dbReference type="PROSITE" id="PS00108">
    <property type="entry name" value="PROTEIN_KINASE_ST"/>
    <property type="match status" value="1"/>
</dbReference>
<keyword evidence="17" id="KW-0675">Receptor</keyword>
<dbReference type="GO" id="GO:0004674">
    <property type="term" value="F:protein serine/threonine kinase activity"/>
    <property type="evidence" value="ECO:0007669"/>
    <property type="project" value="UniProtKB-KW"/>
</dbReference>
<dbReference type="FunFam" id="3.30.430.20:FF:000002">
    <property type="entry name" value="Cysteine-rich receptor-like protein kinase 10"/>
    <property type="match status" value="1"/>
</dbReference>
<keyword evidence="6" id="KW-0597">Phosphoprotein</keyword>
<evidence type="ECO:0000256" key="14">
    <source>
        <dbReference type="ARBA" id="ARBA00022840"/>
    </source>
</evidence>
<comment type="similarity">
    <text evidence="2">In the N-terminal section; belongs to the leguminous lectin family.</text>
</comment>
<dbReference type="Pfam" id="PF01657">
    <property type="entry name" value="Stress-antifung"/>
    <property type="match status" value="2"/>
</dbReference>
<dbReference type="SMART" id="SM00220">
    <property type="entry name" value="S_TKc"/>
    <property type="match status" value="1"/>
</dbReference>
<evidence type="ECO:0000259" key="24">
    <source>
        <dbReference type="PROSITE" id="PS51473"/>
    </source>
</evidence>
<feature type="binding site" evidence="19">
    <location>
        <position position="378"/>
    </location>
    <ligand>
        <name>ATP</name>
        <dbReference type="ChEBI" id="CHEBI:30616"/>
    </ligand>
</feature>
<keyword evidence="12 19" id="KW-0547">Nucleotide-binding</keyword>
<comment type="subcellular location">
    <subcellularLocation>
        <location evidence="1">Cell membrane</location>
        <topology evidence="1">Single-pass type I membrane protein</topology>
    </subcellularLocation>
</comment>
<dbReference type="Pfam" id="PF07714">
    <property type="entry name" value="PK_Tyr_Ser-Thr"/>
    <property type="match status" value="1"/>
</dbReference>
<feature type="region of interest" description="Disordered" evidence="20">
    <location>
        <begin position="260"/>
        <end position="281"/>
    </location>
</feature>
<feature type="chain" id="PRO_5044832973" evidence="22">
    <location>
        <begin position="27"/>
        <end position="610"/>
    </location>
</feature>
<feature type="compositionally biased region" description="Polar residues" evidence="20">
    <location>
        <begin position="265"/>
        <end position="278"/>
    </location>
</feature>
<dbReference type="InterPro" id="IPR011009">
    <property type="entry name" value="Kinase-like_dom_sf"/>
</dbReference>
<dbReference type="Proteomes" id="UP001642260">
    <property type="component" value="Unassembled WGS sequence"/>
</dbReference>
<accession>A0ABC8IX30</accession>
<evidence type="ECO:0000259" key="23">
    <source>
        <dbReference type="PROSITE" id="PS50011"/>
    </source>
</evidence>
<dbReference type="AlphaFoldDB" id="A0ABC8IX30"/>
<evidence type="ECO:0000256" key="20">
    <source>
        <dbReference type="SAM" id="MobiDB-lite"/>
    </source>
</evidence>